<dbReference type="InterPro" id="IPR003140">
    <property type="entry name" value="PLipase/COase/thioEstase"/>
</dbReference>
<dbReference type="PANTHER" id="PTHR10655:SF67">
    <property type="entry name" value="PHOSPHOLIPASE_CARBOXYLESTERASE SUPERFAMILY (AFU_ORTHOLOGUE AFUA_5G09340)"/>
    <property type="match status" value="1"/>
</dbReference>
<accession>A0A6A5QVP3</accession>
<protein>
    <submittedName>
        <fullName evidence="3">Alpha/Beta hydrolase protein</fullName>
    </submittedName>
</protein>
<dbReference type="Gene3D" id="3.40.50.1820">
    <property type="entry name" value="alpha/beta hydrolase"/>
    <property type="match status" value="1"/>
</dbReference>
<dbReference type="GO" id="GO:0052689">
    <property type="term" value="F:carboxylic ester hydrolase activity"/>
    <property type="evidence" value="ECO:0007669"/>
    <property type="project" value="TreeGrafter"/>
</dbReference>
<evidence type="ECO:0000259" key="2">
    <source>
        <dbReference type="Pfam" id="PF02230"/>
    </source>
</evidence>
<comment type="similarity">
    <text evidence="1">Belongs to the AB hydrolase superfamily. AB hydrolase 2 family.</text>
</comment>
<dbReference type="SUPFAM" id="SSF53474">
    <property type="entry name" value="alpha/beta-Hydrolases"/>
    <property type="match status" value="1"/>
</dbReference>
<proteinExistence type="inferred from homology"/>
<evidence type="ECO:0000313" key="4">
    <source>
        <dbReference type="Proteomes" id="UP000800096"/>
    </source>
</evidence>
<reference evidence="3" key="1">
    <citation type="journal article" date="2020" name="Stud. Mycol.">
        <title>101 Dothideomycetes genomes: a test case for predicting lifestyles and emergence of pathogens.</title>
        <authorList>
            <person name="Haridas S."/>
            <person name="Albert R."/>
            <person name="Binder M."/>
            <person name="Bloem J."/>
            <person name="Labutti K."/>
            <person name="Salamov A."/>
            <person name="Andreopoulos B."/>
            <person name="Baker S."/>
            <person name="Barry K."/>
            <person name="Bills G."/>
            <person name="Bluhm B."/>
            <person name="Cannon C."/>
            <person name="Castanera R."/>
            <person name="Culley D."/>
            <person name="Daum C."/>
            <person name="Ezra D."/>
            <person name="Gonzalez J."/>
            <person name="Henrissat B."/>
            <person name="Kuo A."/>
            <person name="Liang C."/>
            <person name="Lipzen A."/>
            <person name="Lutzoni F."/>
            <person name="Magnuson J."/>
            <person name="Mondo S."/>
            <person name="Nolan M."/>
            <person name="Ohm R."/>
            <person name="Pangilinan J."/>
            <person name="Park H.-J."/>
            <person name="Ramirez L."/>
            <person name="Alfaro M."/>
            <person name="Sun H."/>
            <person name="Tritt A."/>
            <person name="Yoshinaga Y."/>
            <person name="Zwiers L.-H."/>
            <person name="Turgeon B."/>
            <person name="Goodwin S."/>
            <person name="Spatafora J."/>
            <person name="Crous P."/>
            <person name="Grigoriev I."/>
        </authorList>
    </citation>
    <scope>NUCLEOTIDE SEQUENCE</scope>
    <source>
        <strain evidence="3">HMLAC05119</strain>
    </source>
</reference>
<dbReference type="Proteomes" id="UP000800096">
    <property type="component" value="Unassembled WGS sequence"/>
</dbReference>
<gene>
    <name evidence="3" type="ORF">BDU57DRAFT_440709</name>
</gene>
<dbReference type="InterPro" id="IPR050565">
    <property type="entry name" value="LYPA1-2/EST-like"/>
</dbReference>
<evidence type="ECO:0000313" key="3">
    <source>
        <dbReference type="EMBL" id="KAF1918644.1"/>
    </source>
</evidence>
<dbReference type="OrthoDB" id="437457at2759"/>
<sequence>MPGRLPTKADFPAEVTLSVVPPPASQPSTNVLILLHGLGDTNVSFAKLGQQLNLPETACIALQAPNGLIMDIGGFQWGDDLVMDQSNGELDMDTGFQAATRLVLDCVIQEGLINRCGYKAREIILFGFAQGGMAGLQAAASLDGSELGGVVSIGGGLSHLLPLKSLERKSKTPVLVCRATRGSKVTESAVSKLKDAFEYVEVKDWKKNGDGMMSNREEMMPIMQFFARRLLSKRGVPAGSVELT</sequence>
<keyword evidence="3" id="KW-0378">Hydrolase</keyword>
<keyword evidence="4" id="KW-1185">Reference proteome</keyword>
<dbReference type="GO" id="GO:0005737">
    <property type="term" value="C:cytoplasm"/>
    <property type="evidence" value="ECO:0007669"/>
    <property type="project" value="TreeGrafter"/>
</dbReference>
<dbReference type="EMBL" id="ML979133">
    <property type="protein sequence ID" value="KAF1918644.1"/>
    <property type="molecule type" value="Genomic_DNA"/>
</dbReference>
<dbReference type="Pfam" id="PF02230">
    <property type="entry name" value="Abhydrolase_2"/>
    <property type="match status" value="1"/>
</dbReference>
<dbReference type="GO" id="GO:0008474">
    <property type="term" value="F:palmitoyl-(protein) hydrolase activity"/>
    <property type="evidence" value="ECO:0007669"/>
    <property type="project" value="TreeGrafter"/>
</dbReference>
<dbReference type="PANTHER" id="PTHR10655">
    <property type="entry name" value="LYSOPHOSPHOLIPASE-RELATED"/>
    <property type="match status" value="1"/>
</dbReference>
<feature type="domain" description="Phospholipase/carboxylesterase/thioesterase" evidence="2">
    <location>
        <begin position="24"/>
        <end position="225"/>
    </location>
</feature>
<name>A0A6A5QVP3_AMPQU</name>
<dbReference type="AlphaFoldDB" id="A0A6A5QVP3"/>
<dbReference type="InterPro" id="IPR029058">
    <property type="entry name" value="AB_hydrolase_fold"/>
</dbReference>
<organism evidence="3 4">
    <name type="scientific">Ampelomyces quisqualis</name>
    <name type="common">Powdery mildew agent</name>
    <dbReference type="NCBI Taxonomy" id="50730"/>
    <lineage>
        <taxon>Eukaryota</taxon>
        <taxon>Fungi</taxon>
        <taxon>Dikarya</taxon>
        <taxon>Ascomycota</taxon>
        <taxon>Pezizomycotina</taxon>
        <taxon>Dothideomycetes</taxon>
        <taxon>Pleosporomycetidae</taxon>
        <taxon>Pleosporales</taxon>
        <taxon>Pleosporineae</taxon>
        <taxon>Phaeosphaeriaceae</taxon>
        <taxon>Ampelomyces</taxon>
    </lineage>
</organism>
<evidence type="ECO:0000256" key="1">
    <source>
        <dbReference type="ARBA" id="ARBA00006499"/>
    </source>
</evidence>